<feature type="compositionally biased region" description="Polar residues" evidence="9">
    <location>
        <begin position="121"/>
        <end position="138"/>
    </location>
</feature>
<protein>
    <recommendedName>
        <fullName evidence="7">TSC22 domain family protein 3</fullName>
    </recommendedName>
</protein>
<evidence type="ECO:0000256" key="8">
    <source>
        <dbReference type="SAM" id="Coils"/>
    </source>
</evidence>
<evidence type="ECO:0000313" key="10">
    <source>
        <dbReference type="EMBL" id="KAA0706448.1"/>
    </source>
</evidence>
<dbReference type="OrthoDB" id="8961796at2759"/>
<dbReference type="SUPFAM" id="SSF58026">
    <property type="entry name" value="Delta-sleep-inducing peptide immunoreactive peptide"/>
    <property type="match status" value="1"/>
</dbReference>
<accession>A0A5A9NAU1</accession>
<feature type="coiled-coil region" evidence="8">
    <location>
        <begin position="248"/>
        <end position="282"/>
    </location>
</feature>
<organism evidence="10 11">
    <name type="scientific">Triplophysa tibetana</name>
    <dbReference type="NCBI Taxonomy" id="1572043"/>
    <lineage>
        <taxon>Eukaryota</taxon>
        <taxon>Metazoa</taxon>
        <taxon>Chordata</taxon>
        <taxon>Craniata</taxon>
        <taxon>Vertebrata</taxon>
        <taxon>Euteleostomi</taxon>
        <taxon>Actinopterygii</taxon>
        <taxon>Neopterygii</taxon>
        <taxon>Teleostei</taxon>
        <taxon>Ostariophysi</taxon>
        <taxon>Cypriniformes</taxon>
        <taxon>Nemacheilidae</taxon>
        <taxon>Triplophysa</taxon>
    </lineage>
</organism>
<dbReference type="PANTHER" id="PTHR12348:SF24">
    <property type="entry name" value="TSC22 DOMAIN FAMILY PROTEIN 3"/>
    <property type="match status" value="1"/>
</dbReference>
<dbReference type="Gene3D" id="1.20.5.490">
    <property type="entry name" value="Single helix bin"/>
    <property type="match status" value="1"/>
</dbReference>
<feature type="compositionally biased region" description="Basic and acidic residues" evidence="9">
    <location>
        <begin position="50"/>
        <end position="62"/>
    </location>
</feature>
<evidence type="ECO:0000256" key="4">
    <source>
        <dbReference type="ARBA" id="ARBA00022490"/>
    </source>
</evidence>
<evidence type="ECO:0000256" key="1">
    <source>
        <dbReference type="ARBA" id="ARBA00004123"/>
    </source>
</evidence>
<dbReference type="PANTHER" id="PTHR12348">
    <property type="entry name" value="TSC22"/>
    <property type="match status" value="1"/>
</dbReference>
<dbReference type="InterPro" id="IPR047862">
    <property type="entry name" value="TSC22/BUN_CS"/>
</dbReference>
<evidence type="ECO:0000313" key="11">
    <source>
        <dbReference type="Proteomes" id="UP000324632"/>
    </source>
</evidence>
<keyword evidence="5" id="KW-0597">Phosphoprotein</keyword>
<dbReference type="EMBL" id="SOYY01000020">
    <property type="protein sequence ID" value="KAA0706448.1"/>
    <property type="molecule type" value="Genomic_DNA"/>
</dbReference>
<evidence type="ECO:0000256" key="3">
    <source>
        <dbReference type="ARBA" id="ARBA00007908"/>
    </source>
</evidence>
<comment type="subcellular location">
    <subcellularLocation>
        <location evidence="2">Cytoplasm</location>
    </subcellularLocation>
    <subcellularLocation>
        <location evidence="1">Nucleus</location>
    </subcellularLocation>
</comment>
<keyword evidence="8" id="KW-0175">Coiled coil</keyword>
<keyword evidence="4" id="KW-0963">Cytoplasm</keyword>
<dbReference type="GO" id="GO:0005634">
    <property type="term" value="C:nucleus"/>
    <property type="evidence" value="ECO:0007669"/>
    <property type="project" value="UniProtKB-SubCell"/>
</dbReference>
<dbReference type="GO" id="GO:0005737">
    <property type="term" value="C:cytoplasm"/>
    <property type="evidence" value="ECO:0007669"/>
    <property type="project" value="UniProtKB-SubCell"/>
</dbReference>
<sequence>MFVSVRKLVSIFEGKKQPRPVSLPPSLHTPLASAPPTPPAHDPSPPPADSEPHPPAEQETAHVLRRTNARPQRFRESWPTGKVDYHPRSFRLTVSTETKEPISSKHRPQACLRNKRGDGPSGSTTAGRTSIPQSNRARTSQCPSETTPPSPPQTPAGSAHILTAEKQAVVDTPLSQTHPSAVRSVRSCRSGPFCVTDQRGGARKQRLRPSDSTLLSLLLFFHSGTNTSMIAIDNKIEQAMDLVKSHLMLAVREEVEILREQIKELSERNAELERENYILRALKDRD</sequence>
<feature type="region of interest" description="Disordered" evidence="9">
    <location>
        <begin position="13"/>
        <end position="158"/>
    </location>
</feature>
<dbReference type="Proteomes" id="UP000324632">
    <property type="component" value="Chromosome 20"/>
</dbReference>
<dbReference type="Pfam" id="PF01166">
    <property type="entry name" value="TSC22"/>
    <property type="match status" value="1"/>
</dbReference>
<evidence type="ECO:0000256" key="5">
    <source>
        <dbReference type="ARBA" id="ARBA00022553"/>
    </source>
</evidence>
<feature type="compositionally biased region" description="Pro residues" evidence="9">
    <location>
        <begin position="33"/>
        <end position="49"/>
    </location>
</feature>
<evidence type="ECO:0000256" key="2">
    <source>
        <dbReference type="ARBA" id="ARBA00004496"/>
    </source>
</evidence>
<proteinExistence type="inferred from homology"/>
<dbReference type="InterPro" id="IPR000580">
    <property type="entry name" value="TSC22/Bun"/>
</dbReference>
<keyword evidence="6" id="KW-0539">Nucleus</keyword>
<evidence type="ECO:0000256" key="6">
    <source>
        <dbReference type="ARBA" id="ARBA00023242"/>
    </source>
</evidence>
<reference evidence="10 11" key="1">
    <citation type="journal article" date="2019" name="Mol. Ecol. Resour.">
        <title>Chromosome-level genome assembly of Triplophysa tibetana, a fish adapted to the harsh high-altitude environment of the Tibetan Plateau.</title>
        <authorList>
            <person name="Yang X."/>
            <person name="Liu H."/>
            <person name="Ma Z."/>
            <person name="Zou Y."/>
            <person name="Zou M."/>
            <person name="Mao Y."/>
            <person name="Li X."/>
            <person name="Wang H."/>
            <person name="Chen T."/>
            <person name="Wang W."/>
            <person name="Yang R."/>
        </authorList>
    </citation>
    <scope>NUCLEOTIDE SEQUENCE [LARGE SCALE GENOMIC DNA]</scope>
    <source>
        <strain evidence="10">TTIB1903HZAU</strain>
        <tissue evidence="10">Muscle</tissue>
    </source>
</reference>
<gene>
    <name evidence="10" type="ORF">E1301_Tti023943</name>
</gene>
<name>A0A5A9NAU1_9TELE</name>
<evidence type="ECO:0000256" key="9">
    <source>
        <dbReference type="SAM" id="MobiDB-lite"/>
    </source>
</evidence>
<comment type="caution">
    <text evidence="10">The sequence shown here is derived from an EMBL/GenBank/DDBJ whole genome shotgun (WGS) entry which is preliminary data.</text>
</comment>
<dbReference type="AlphaFoldDB" id="A0A5A9NAU1"/>
<dbReference type="PROSITE" id="PS01289">
    <property type="entry name" value="TSC22"/>
    <property type="match status" value="1"/>
</dbReference>
<comment type="similarity">
    <text evidence="3">Belongs to the TSC-22/Dip/Bun family.</text>
</comment>
<dbReference type="GO" id="GO:0006357">
    <property type="term" value="P:regulation of transcription by RNA polymerase II"/>
    <property type="evidence" value="ECO:0007669"/>
    <property type="project" value="InterPro"/>
</dbReference>
<evidence type="ECO:0000256" key="7">
    <source>
        <dbReference type="ARBA" id="ARBA00039909"/>
    </source>
</evidence>
<keyword evidence="11" id="KW-1185">Reference proteome</keyword>